<feature type="compositionally biased region" description="Gly residues" evidence="1">
    <location>
        <begin position="121"/>
        <end position="130"/>
    </location>
</feature>
<protein>
    <submittedName>
        <fullName evidence="4">Glycine receptor subunit alpha-2</fullName>
    </submittedName>
</protein>
<keyword evidence="2" id="KW-1133">Transmembrane helix</keyword>
<keyword evidence="5" id="KW-1185">Reference proteome</keyword>
<dbReference type="Proteomes" id="UP000324222">
    <property type="component" value="Unassembled WGS sequence"/>
</dbReference>
<evidence type="ECO:0000313" key="5">
    <source>
        <dbReference type="Proteomes" id="UP000324222"/>
    </source>
</evidence>
<evidence type="ECO:0000256" key="1">
    <source>
        <dbReference type="SAM" id="MobiDB-lite"/>
    </source>
</evidence>
<keyword evidence="2" id="KW-0812">Transmembrane</keyword>
<dbReference type="GO" id="GO:0016020">
    <property type="term" value="C:membrane"/>
    <property type="evidence" value="ECO:0007669"/>
    <property type="project" value="InterPro"/>
</dbReference>
<dbReference type="InterPro" id="IPR006029">
    <property type="entry name" value="Neurotrans-gated_channel_TM"/>
</dbReference>
<reference evidence="4 5" key="1">
    <citation type="submission" date="2019-05" db="EMBL/GenBank/DDBJ databases">
        <title>Another draft genome of Portunus trituberculatus and its Hox gene families provides insights of decapod evolution.</title>
        <authorList>
            <person name="Jeong J.-H."/>
            <person name="Song I."/>
            <person name="Kim S."/>
            <person name="Choi T."/>
            <person name="Kim D."/>
            <person name="Ryu S."/>
            <person name="Kim W."/>
        </authorList>
    </citation>
    <scope>NUCLEOTIDE SEQUENCE [LARGE SCALE GENOMIC DNA]</scope>
    <source>
        <tissue evidence="4">Muscle</tissue>
    </source>
</reference>
<keyword evidence="2" id="KW-0472">Membrane</keyword>
<sequence>MFPVVFVICSARRPSSVRLPCRQSSPETSYIKAVDVWMIACIVMSALMLFEYGIVLFIKKQHKEPAPAVKEEPPSRTAHVPPSAKSIKTAFELSVGREAEGVAATSESEDEAERAQVVAGAEGGQGGEYL</sequence>
<dbReference type="SUPFAM" id="SSF90112">
    <property type="entry name" value="Neurotransmitter-gated ion-channel transmembrane pore"/>
    <property type="match status" value="1"/>
</dbReference>
<gene>
    <name evidence="4" type="primary">Glra2_4</name>
    <name evidence="4" type="ORF">E2C01_004416</name>
</gene>
<evidence type="ECO:0000313" key="4">
    <source>
        <dbReference type="EMBL" id="MPC11742.1"/>
    </source>
</evidence>
<dbReference type="AlphaFoldDB" id="A0A5B7CPX5"/>
<evidence type="ECO:0000256" key="2">
    <source>
        <dbReference type="SAM" id="Phobius"/>
    </source>
</evidence>
<evidence type="ECO:0000259" key="3">
    <source>
        <dbReference type="Pfam" id="PF02932"/>
    </source>
</evidence>
<dbReference type="InterPro" id="IPR038050">
    <property type="entry name" value="Neuro_actylchol_rec"/>
</dbReference>
<dbReference type="Gene3D" id="1.20.58.390">
    <property type="entry name" value="Neurotransmitter-gated ion-channel transmembrane domain"/>
    <property type="match status" value="1"/>
</dbReference>
<dbReference type="InterPro" id="IPR036719">
    <property type="entry name" value="Neuro-gated_channel_TM_sf"/>
</dbReference>
<feature type="domain" description="Neurotransmitter-gated ion-channel transmembrane" evidence="3">
    <location>
        <begin position="21"/>
        <end position="67"/>
    </location>
</feature>
<dbReference type="OrthoDB" id="6667051at2759"/>
<accession>A0A5B7CPX5</accession>
<keyword evidence="4" id="KW-0675">Receptor</keyword>
<organism evidence="4 5">
    <name type="scientific">Portunus trituberculatus</name>
    <name type="common">Swimming crab</name>
    <name type="synonym">Neptunus trituberculatus</name>
    <dbReference type="NCBI Taxonomy" id="210409"/>
    <lineage>
        <taxon>Eukaryota</taxon>
        <taxon>Metazoa</taxon>
        <taxon>Ecdysozoa</taxon>
        <taxon>Arthropoda</taxon>
        <taxon>Crustacea</taxon>
        <taxon>Multicrustacea</taxon>
        <taxon>Malacostraca</taxon>
        <taxon>Eumalacostraca</taxon>
        <taxon>Eucarida</taxon>
        <taxon>Decapoda</taxon>
        <taxon>Pleocyemata</taxon>
        <taxon>Brachyura</taxon>
        <taxon>Eubrachyura</taxon>
        <taxon>Portunoidea</taxon>
        <taxon>Portunidae</taxon>
        <taxon>Portuninae</taxon>
        <taxon>Portunus</taxon>
    </lineage>
</organism>
<proteinExistence type="predicted"/>
<dbReference type="EMBL" id="VSRR010000179">
    <property type="protein sequence ID" value="MPC11742.1"/>
    <property type="molecule type" value="Genomic_DNA"/>
</dbReference>
<comment type="caution">
    <text evidence="4">The sequence shown here is derived from an EMBL/GenBank/DDBJ whole genome shotgun (WGS) entry which is preliminary data.</text>
</comment>
<feature type="transmembrane region" description="Helical" evidence="2">
    <location>
        <begin position="36"/>
        <end position="58"/>
    </location>
</feature>
<dbReference type="Pfam" id="PF02932">
    <property type="entry name" value="Neur_chan_memb"/>
    <property type="match status" value="1"/>
</dbReference>
<feature type="region of interest" description="Disordered" evidence="1">
    <location>
        <begin position="99"/>
        <end position="130"/>
    </location>
</feature>
<dbReference type="GO" id="GO:0006811">
    <property type="term" value="P:monoatomic ion transport"/>
    <property type="evidence" value="ECO:0007669"/>
    <property type="project" value="InterPro"/>
</dbReference>
<name>A0A5B7CPX5_PORTR</name>